<dbReference type="GeneTree" id="ENSGT00940000164249"/>
<evidence type="ECO:0000259" key="5">
    <source>
        <dbReference type="PROSITE" id="PS51253"/>
    </source>
</evidence>
<evidence type="ECO:0000256" key="4">
    <source>
        <dbReference type="SAM" id="Coils"/>
    </source>
</evidence>
<keyword evidence="2" id="KW-0479">Metal-binding</keyword>
<dbReference type="InterPro" id="IPR010921">
    <property type="entry name" value="Trp_repressor/repl_initiator"/>
</dbReference>
<dbReference type="PROSITE" id="PS51253">
    <property type="entry name" value="HTH_CENPB"/>
    <property type="match status" value="1"/>
</dbReference>
<organism evidence="6 7">
    <name type="scientific">Cyprinus carpio carpio</name>
    <dbReference type="NCBI Taxonomy" id="630221"/>
    <lineage>
        <taxon>Eukaryota</taxon>
        <taxon>Metazoa</taxon>
        <taxon>Chordata</taxon>
        <taxon>Craniata</taxon>
        <taxon>Vertebrata</taxon>
        <taxon>Euteleostomi</taxon>
        <taxon>Actinopterygii</taxon>
        <taxon>Neopterygii</taxon>
        <taxon>Teleostei</taxon>
        <taxon>Ostariophysi</taxon>
        <taxon>Cypriniformes</taxon>
        <taxon>Cyprinidae</taxon>
        <taxon>Cyprininae</taxon>
        <taxon>Cyprinus</taxon>
    </lineage>
</organism>
<proteinExistence type="predicted"/>
<keyword evidence="7" id="KW-1185">Reference proteome</keyword>
<dbReference type="InterPro" id="IPR027805">
    <property type="entry name" value="Transposase_HTH_dom"/>
</dbReference>
<dbReference type="InterPro" id="IPR006600">
    <property type="entry name" value="HTH_CenpB_DNA-bd_dom"/>
</dbReference>
<dbReference type="SUPFAM" id="SSF46689">
    <property type="entry name" value="Homeodomain-like"/>
    <property type="match status" value="1"/>
</dbReference>
<evidence type="ECO:0000256" key="3">
    <source>
        <dbReference type="ARBA" id="ARBA00023125"/>
    </source>
</evidence>
<dbReference type="Proteomes" id="UP001108240">
    <property type="component" value="Unplaced"/>
</dbReference>
<name>A0A9J8AR02_CYPCA</name>
<reference evidence="6" key="2">
    <citation type="submission" date="2025-09" db="UniProtKB">
        <authorList>
            <consortium name="Ensembl"/>
        </authorList>
    </citation>
    <scope>IDENTIFICATION</scope>
</reference>
<evidence type="ECO:0000313" key="7">
    <source>
        <dbReference type="Proteomes" id="UP001108240"/>
    </source>
</evidence>
<comment type="cofactor">
    <cofactor evidence="1">
        <name>a divalent metal cation</name>
        <dbReference type="ChEBI" id="CHEBI:60240"/>
    </cofactor>
</comment>
<dbReference type="Pfam" id="PF09607">
    <property type="entry name" value="BrkDBD"/>
    <property type="match status" value="1"/>
</dbReference>
<accession>A0A9J8AR02</accession>
<dbReference type="PANTHER" id="PTHR23080">
    <property type="entry name" value="THAP DOMAIN PROTEIN"/>
    <property type="match status" value="1"/>
</dbReference>
<dbReference type="Pfam" id="PF03221">
    <property type="entry name" value="HTH_Tnp_Tc5"/>
    <property type="match status" value="1"/>
</dbReference>
<evidence type="ECO:0000256" key="1">
    <source>
        <dbReference type="ARBA" id="ARBA00001968"/>
    </source>
</evidence>
<sequence>MPPKRKSYPADYKLQVVKYAAENGNRAAEREFGVSEKLVRDWRKTEVTLTLMKKTQKANRGLKARWPELEERVRGWVLEQRAAGRRLSTVQLRLHALVVAKEMSLNDFSGGSSWCYRFLQRSRLAIRAQTALRQKTTADFTAKHFVDGRPTPAHPDPLPALIDDCSKSQTVSVSPREGLRDDRKPDSAENIRCDLQGDSIVIKEEMVAESIMEESAVVIKMECTDDQSQTEETQVELERLKTLLALKEKENDLLREKIQTHQALYPLTPETVNNSSVPNYFKYCTGFTYDEFNELCRFFSLPDNEAVPQTHIPFTCDELNKHIRHMPLRQQFLLVLLKLRQNFDLEELAFKFQIDMQSVRTLFSSWIDFMYDRLGNLSVWPHRDIIAENMPDNYKAEFPTTFAILNCTEIKIEKPSSLLGQSQTCSNRKSTNTLKSLIACDPHGSIMFVSTLYTGSISDQELFRRCEIKDLLKGLLQCGHLKRGDGLMVEKGFLIEKDVKELGLQLNIPPFAHMPVPDVQIAKKIAKHKVHVERAIANVKKFKIVSGRIPNYMLENINQIWLVVCMLSNFQQHSIQA</sequence>
<dbReference type="InterPro" id="IPR009057">
    <property type="entry name" value="Homeodomain-like_sf"/>
</dbReference>
<dbReference type="SMART" id="SM00674">
    <property type="entry name" value="CENPB"/>
    <property type="match status" value="1"/>
</dbReference>
<keyword evidence="3" id="KW-0238">DNA-binding</keyword>
<dbReference type="SUPFAM" id="SSF48295">
    <property type="entry name" value="TrpR-like"/>
    <property type="match status" value="1"/>
</dbReference>
<feature type="coiled-coil region" evidence="4">
    <location>
        <begin position="230"/>
        <end position="264"/>
    </location>
</feature>
<feature type="domain" description="HTH CENPB-type" evidence="5">
    <location>
        <begin position="57"/>
        <end position="128"/>
    </location>
</feature>
<protein>
    <recommendedName>
        <fullName evidence="5">HTH CENPB-type domain-containing protein</fullName>
    </recommendedName>
</protein>
<reference evidence="6" key="1">
    <citation type="submission" date="2025-08" db="UniProtKB">
        <authorList>
            <consortium name="Ensembl"/>
        </authorList>
    </citation>
    <scope>IDENTIFICATION</scope>
</reference>
<evidence type="ECO:0000313" key="6">
    <source>
        <dbReference type="Ensembl" id="ENSCCRP00000144931.1"/>
    </source>
</evidence>
<dbReference type="Gene3D" id="1.10.10.60">
    <property type="entry name" value="Homeodomain-like"/>
    <property type="match status" value="2"/>
</dbReference>
<dbReference type="AlphaFoldDB" id="A0A9J8AR02"/>
<dbReference type="InterPro" id="IPR027806">
    <property type="entry name" value="HARBI1_dom"/>
</dbReference>
<dbReference type="GO" id="GO:0043565">
    <property type="term" value="F:sequence-specific DNA binding"/>
    <property type="evidence" value="ECO:0007669"/>
    <property type="project" value="InterPro"/>
</dbReference>
<keyword evidence="4" id="KW-0175">Coiled coil</keyword>
<dbReference type="Pfam" id="PF13613">
    <property type="entry name" value="HTH_Tnp_4"/>
    <property type="match status" value="1"/>
</dbReference>
<dbReference type="InterPro" id="IPR018586">
    <property type="entry name" value="Brinker_DNA-bd"/>
</dbReference>
<dbReference type="GO" id="GO:0046872">
    <property type="term" value="F:metal ion binding"/>
    <property type="evidence" value="ECO:0007669"/>
    <property type="project" value="UniProtKB-KW"/>
</dbReference>
<evidence type="ECO:0000256" key="2">
    <source>
        <dbReference type="ARBA" id="ARBA00022723"/>
    </source>
</evidence>
<dbReference type="Pfam" id="PF13359">
    <property type="entry name" value="DDE_Tnp_4"/>
    <property type="match status" value="1"/>
</dbReference>
<dbReference type="Ensembl" id="ENSCCRT00000111129.1">
    <property type="protein sequence ID" value="ENSCCRP00000144931.1"/>
    <property type="gene ID" value="ENSCCRG00000033917.2"/>
</dbReference>